<dbReference type="Pfam" id="PF13448">
    <property type="entry name" value="DUF4114"/>
    <property type="match status" value="1"/>
</dbReference>
<accession>A0ABS0YV65</accession>
<comment type="caution">
    <text evidence="3">The sequence shown here is derived from an EMBL/GenBank/DDBJ whole genome shotgun (WGS) entry which is preliminary data.</text>
</comment>
<evidence type="ECO:0000259" key="2">
    <source>
        <dbReference type="Pfam" id="PF13448"/>
    </source>
</evidence>
<dbReference type="InterPro" id="IPR013424">
    <property type="entry name" value="Ice-binding_C"/>
</dbReference>
<reference evidence="3 4" key="1">
    <citation type="submission" date="2020-12" db="EMBL/GenBank/DDBJ databases">
        <title>Geomonas sp. Red259, isolated from paddy soil.</title>
        <authorList>
            <person name="Xu Z."/>
            <person name="Zhang Z."/>
            <person name="Masuda Y."/>
            <person name="Itoh H."/>
            <person name="Senoo K."/>
        </authorList>
    </citation>
    <scope>NUCLEOTIDE SEQUENCE [LARGE SCALE GENOMIC DNA]</scope>
    <source>
        <strain evidence="3 4">Red259</strain>
    </source>
</reference>
<organism evidence="3 4">
    <name type="scientific">Geomonas propionica</name>
    <dbReference type="NCBI Taxonomy" id="2798582"/>
    <lineage>
        <taxon>Bacteria</taxon>
        <taxon>Pseudomonadati</taxon>
        <taxon>Thermodesulfobacteriota</taxon>
        <taxon>Desulfuromonadia</taxon>
        <taxon>Geobacterales</taxon>
        <taxon>Geobacteraceae</taxon>
        <taxon>Geomonas</taxon>
    </lineage>
</organism>
<name>A0ABS0YV65_9BACT</name>
<dbReference type="EMBL" id="JAEMHK010000011">
    <property type="protein sequence ID" value="MBJ6801410.1"/>
    <property type="molecule type" value="Genomic_DNA"/>
</dbReference>
<gene>
    <name evidence="3" type="ORF">JFN90_14845</name>
</gene>
<keyword evidence="4" id="KW-1185">Reference proteome</keyword>
<evidence type="ECO:0000259" key="1">
    <source>
        <dbReference type="Pfam" id="PF07589"/>
    </source>
</evidence>
<dbReference type="Pfam" id="PF07589">
    <property type="entry name" value="PEP-CTERM"/>
    <property type="match status" value="1"/>
</dbReference>
<evidence type="ECO:0000313" key="4">
    <source>
        <dbReference type="Proteomes" id="UP000641025"/>
    </source>
</evidence>
<dbReference type="InterPro" id="IPR025193">
    <property type="entry name" value="DUF4114"/>
</dbReference>
<proteinExistence type="predicted"/>
<feature type="domain" description="DUF4114" evidence="2">
    <location>
        <begin position="93"/>
        <end position="185"/>
    </location>
</feature>
<evidence type="ECO:0000313" key="3">
    <source>
        <dbReference type="EMBL" id="MBJ6801410.1"/>
    </source>
</evidence>
<dbReference type="NCBIfam" id="TIGR02595">
    <property type="entry name" value="PEP_CTERM"/>
    <property type="match status" value="1"/>
</dbReference>
<sequence>MQQILDGITEGGTSRVNAFEDFFRDPGDALWTTGGTGSSSATMILEIAGNSSINSFGIYDASNKGNKAPLFNGYAGEGTKVGFSFDENLRLTVANYTEQSFANYSFGSGTFGFYLDNGSETFYSDTSNNVDGFDHMVAYASQGGQVRLPGSSTYTPWLQNEYVLGFEDTFGGGDSDYNDLVLMVESVAPVPEPGTLVLLGAGFFSLAVCAKRRKSA</sequence>
<feature type="domain" description="Ice-binding protein C-terminal" evidence="1">
    <location>
        <begin position="189"/>
        <end position="213"/>
    </location>
</feature>
<dbReference type="Proteomes" id="UP000641025">
    <property type="component" value="Unassembled WGS sequence"/>
</dbReference>
<protein>
    <submittedName>
        <fullName evidence="3">DUF4114 domain-containing protein</fullName>
    </submittedName>
</protein>